<name>A0A931EWU4_9ACTN</name>
<keyword evidence="3" id="KW-1185">Reference proteome</keyword>
<dbReference type="InterPro" id="IPR036736">
    <property type="entry name" value="ACP-like_sf"/>
</dbReference>
<proteinExistence type="predicted"/>
<feature type="domain" description="Carrier" evidence="1">
    <location>
        <begin position="1"/>
        <end position="76"/>
    </location>
</feature>
<gene>
    <name evidence="2" type="ORF">ITP53_15255</name>
</gene>
<protein>
    <submittedName>
        <fullName evidence="2">Acyl carrier protein</fullName>
    </submittedName>
</protein>
<organism evidence="2 3">
    <name type="scientific">Nonomuraea cypriaca</name>
    <dbReference type="NCBI Taxonomy" id="1187855"/>
    <lineage>
        <taxon>Bacteria</taxon>
        <taxon>Bacillati</taxon>
        <taxon>Actinomycetota</taxon>
        <taxon>Actinomycetes</taxon>
        <taxon>Streptosporangiales</taxon>
        <taxon>Streptosporangiaceae</taxon>
        <taxon>Nonomuraea</taxon>
    </lineage>
</organism>
<dbReference type="PROSITE" id="PS50075">
    <property type="entry name" value="CARRIER"/>
    <property type="match status" value="1"/>
</dbReference>
<dbReference type="AlphaFoldDB" id="A0A931EWU4"/>
<dbReference type="SUPFAM" id="SSF47336">
    <property type="entry name" value="ACP-like"/>
    <property type="match status" value="1"/>
</dbReference>
<evidence type="ECO:0000259" key="1">
    <source>
        <dbReference type="PROSITE" id="PS50075"/>
    </source>
</evidence>
<dbReference type="Proteomes" id="UP000605361">
    <property type="component" value="Unassembled WGS sequence"/>
</dbReference>
<evidence type="ECO:0000313" key="3">
    <source>
        <dbReference type="Proteomes" id="UP000605361"/>
    </source>
</evidence>
<dbReference type="Pfam" id="PF00550">
    <property type="entry name" value="PP-binding"/>
    <property type="match status" value="1"/>
</dbReference>
<comment type="caution">
    <text evidence="2">The sequence shown here is derived from an EMBL/GenBank/DDBJ whole genome shotgun (WGS) entry which is preliminary data.</text>
</comment>
<sequence>MTVLAEVRRFVHENSGNDSVPDDDDMFATGYVNSLFAIQLVMWLEQRYGVEVTGADLDIANFRSISDVAALANRLAGGPVEVGH</sequence>
<dbReference type="Gene3D" id="1.10.1200.10">
    <property type="entry name" value="ACP-like"/>
    <property type="match status" value="1"/>
</dbReference>
<dbReference type="EMBL" id="JADOGI010000038">
    <property type="protein sequence ID" value="MBF8187069.1"/>
    <property type="molecule type" value="Genomic_DNA"/>
</dbReference>
<reference evidence="2" key="1">
    <citation type="submission" date="2020-11" db="EMBL/GenBank/DDBJ databases">
        <title>Whole-genome analyses of Nonomuraea sp. K274.</title>
        <authorList>
            <person name="Veyisoglu A."/>
        </authorList>
    </citation>
    <scope>NUCLEOTIDE SEQUENCE</scope>
    <source>
        <strain evidence="2">K274</strain>
    </source>
</reference>
<evidence type="ECO:0000313" key="2">
    <source>
        <dbReference type="EMBL" id="MBF8187069.1"/>
    </source>
</evidence>
<dbReference type="RefSeq" id="WP_195896038.1">
    <property type="nucleotide sequence ID" value="NZ_JADOGI010000038.1"/>
</dbReference>
<accession>A0A931EWU4</accession>
<dbReference type="InterPro" id="IPR009081">
    <property type="entry name" value="PP-bd_ACP"/>
</dbReference>